<feature type="region of interest" description="Disordered" evidence="1">
    <location>
        <begin position="201"/>
        <end position="222"/>
    </location>
</feature>
<keyword evidence="3" id="KW-1185">Reference proteome</keyword>
<dbReference type="RefSeq" id="WP_182544177.1">
    <property type="nucleotide sequence ID" value="NZ_JACGWZ010000002.1"/>
</dbReference>
<evidence type="ECO:0000313" key="2">
    <source>
        <dbReference type="EMBL" id="MBA8825018.1"/>
    </source>
</evidence>
<name>A0A839E250_9PSEU</name>
<dbReference type="Proteomes" id="UP000569329">
    <property type="component" value="Unassembled WGS sequence"/>
</dbReference>
<dbReference type="SUPFAM" id="SSF52200">
    <property type="entry name" value="Toll/Interleukin receptor TIR domain"/>
    <property type="match status" value="1"/>
</dbReference>
<evidence type="ECO:0008006" key="4">
    <source>
        <dbReference type="Google" id="ProtNLM"/>
    </source>
</evidence>
<dbReference type="AlphaFoldDB" id="A0A839E250"/>
<sequence>MPEVFVSYRTGDGENVATLIERDLSHRFGDDRVFRDGKSIRSGATHRDVLSGSSAETKVLLVVIGAHWLSLRDEDGDDGLDDERNRTREEILDAFECGARVVPVLCGRTVPPLSPTALPTELAPLADHQFLRFDTGDTETDLGKIAAELVDLVPGLTDRTARSDSGGTRNSLDGCLSGVAIRAGDQCGGPAVHGDGAGYVAGANTGGTRQNFGTSRAREGNR</sequence>
<evidence type="ECO:0000256" key="1">
    <source>
        <dbReference type="SAM" id="MobiDB-lite"/>
    </source>
</evidence>
<dbReference type="Gene3D" id="3.40.50.10140">
    <property type="entry name" value="Toll/interleukin-1 receptor homology (TIR) domain"/>
    <property type="match status" value="1"/>
</dbReference>
<comment type="caution">
    <text evidence="2">The sequence shown here is derived from an EMBL/GenBank/DDBJ whole genome shotgun (WGS) entry which is preliminary data.</text>
</comment>
<accession>A0A839E250</accession>
<dbReference type="EMBL" id="JACGWZ010000002">
    <property type="protein sequence ID" value="MBA8825018.1"/>
    <property type="molecule type" value="Genomic_DNA"/>
</dbReference>
<dbReference type="InterPro" id="IPR035897">
    <property type="entry name" value="Toll_tir_struct_dom_sf"/>
</dbReference>
<organism evidence="2 3">
    <name type="scientific">Halosaccharopolyspora lacisalsi</name>
    <dbReference type="NCBI Taxonomy" id="1000566"/>
    <lineage>
        <taxon>Bacteria</taxon>
        <taxon>Bacillati</taxon>
        <taxon>Actinomycetota</taxon>
        <taxon>Actinomycetes</taxon>
        <taxon>Pseudonocardiales</taxon>
        <taxon>Pseudonocardiaceae</taxon>
        <taxon>Halosaccharopolyspora</taxon>
    </lineage>
</organism>
<reference evidence="2 3" key="1">
    <citation type="submission" date="2020-07" db="EMBL/GenBank/DDBJ databases">
        <title>Sequencing the genomes of 1000 actinobacteria strains.</title>
        <authorList>
            <person name="Klenk H.-P."/>
        </authorList>
    </citation>
    <scope>NUCLEOTIDE SEQUENCE [LARGE SCALE GENOMIC DNA]</scope>
    <source>
        <strain evidence="2 3">DSM 45975</strain>
    </source>
</reference>
<proteinExistence type="predicted"/>
<evidence type="ECO:0000313" key="3">
    <source>
        <dbReference type="Proteomes" id="UP000569329"/>
    </source>
</evidence>
<protein>
    <recommendedName>
        <fullName evidence="4">TIR domain-containing protein</fullName>
    </recommendedName>
</protein>
<gene>
    <name evidence="2" type="ORF">FHX42_002365</name>
</gene>